<evidence type="ECO:0000313" key="1">
    <source>
        <dbReference type="EMBL" id="KAK8579599.1"/>
    </source>
</evidence>
<dbReference type="Proteomes" id="UP001472677">
    <property type="component" value="Unassembled WGS sequence"/>
</dbReference>
<evidence type="ECO:0000313" key="2">
    <source>
        <dbReference type="Proteomes" id="UP001472677"/>
    </source>
</evidence>
<keyword evidence="2" id="KW-1185">Reference proteome</keyword>
<sequence length="93" mass="10491">MLEKRRKKKSDLILICKILWVVEEIFGEHIADLLLHIFSHFFVVANRSTASRAVVVGCFRFPIGVDVRRTPYGGTFRVSARVAVLLAHIRGAA</sequence>
<comment type="caution">
    <text evidence="1">The sequence shown here is derived from an EMBL/GenBank/DDBJ whole genome shotgun (WGS) entry which is preliminary data.</text>
</comment>
<name>A0ABR2FF93_9ROSI</name>
<gene>
    <name evidence="1" type="ORF">V6N12_069914</name>
</gene>
<accession>A0ABR2FF93</accession>
<reference evidence="1 2" key="1">
    <citation type="journal article" date="2024" name="G3 (Bethesda)">
        <title>Genome assembly of Hibiscus sabdariffa L. provides insights into metabolisms of medicinal natural products.</title>
        <authorList>
            <person name="Kim T."/>
        </authorList>
    </citation>
    <scope>NUCLEOTIDE SEQUENCE [LARGE SCALE GENOMIC DNA]</scope>
    <source>
        <strain evidence="1">TK-2024</strain>
        <tissue evidence="1">Old leaves</tissue>
    </source>
</reference>
<protein>
    <recommendedName>
        <fullName evidence="3">Secreted protein</fullName>
    </recommendedName>
</protein>
<proteinExistence type="predicted"/>
<organism evidence="1 2">
    <name type="scientific">Hibiscus sabdariffa</name>
    <name type="common">roselle</name>
    <dbReference type="NCBI Taxonomy" id="183260"/>
    <lineage>
        <taxon>Eukaryota</taxon>
        <taxon>Viridiplantae</taxon>
        <taxon>Streptophyta</taxon>
        <taxon>Embryophyta</taxon>
        <taxon>Tracheophyta</taxon>
        <taxon>Spermatophyta</taxon>
        <taxon>Magnoliopsida</taxon>
        <taxon>eudicotyledons</taxon>
        <taxon>Gunneridae</taxon>
        <taxon>Pentapetalae</taxon>
        <taxon>rosids</taxon>
        <taxon>malvids</taxon>
        <taxon>Malvales</taxon>
        <taxon>Malvaceae</taxon>
        <taxon>Malvoideae</taxon>
        <taxon>Hibiscus</taxon>
    </lineage>
</organism>
<evidence type="ECO:0008006" key="3">
    <source>
        <dbReference type="Google" id="ProtNLM"/>
    </source>
</evidence>
<dbReference type="EMBL" id="JBBPBM010000006">
    <property type="protein sequence ID" value="KAK8579599.1"/>
    <property type="molecule type" value="Genomic_DNA"/>
</dbReference>